<dbReference type="Pfam" id="PF12811">
    <property type="entry name" value="BaxI_1"/>
    <property type="match status" value="1"/>
</dbReference>
<feature type="transmembrane region" description="Helical" evidence="1">
    <location>
        <begin position="146"/>
        <end position="167"/>
    </location>
</feature>
<evidence type="ECO:0000313" key="2">
    <source>
        <dbReference type="EMBL" id="MCO6394155.1"/>
    </source>
</evidence>
<feature type="transmembrane region" description="Helical" evidence="1">
    <location>
        <begin position="83"/>
        <end position="105"/>
    </location>
</feature>
<reference evidence="2 3" key="1">
    <citation type="submission" date="2021-01" db="EMBL/GenBank/DDBJ databases">
        <title>Identification and Characterization of Corynebacterium sp.</title>
        <authorList>
            <person name="Luo Q."/>
            <person name="Qu P."/>
            <person name="Chen Q."/>
        </authorList>
    </citation>
    <scope>NUCLEOTIDE SEQUENCE [LARGE SCALE GENOMIC DNA]</scope>
    <source>
        <strain evidence="2 3">MC-18</strain>
    </source>
</reference>
<sequence>MSSNNPVLKTLQGVDSQRGTGYQGYGAANPYEQAPMGAPAGTVSEDRPMTVDDVVTKTGITLAVIVAFAVINFGLYLGGYGSIASILTLVGAVAGFVLVMIHAFGKKYGSPVITLAYAAAEGLFLGGFSFAITGQFSVAGADAGALIFQAILGTFGVFAGMLVVYRTGAIRVTPRFNRILTAAIFGVLILVVGNLLLSIFTGMNPLRGGGTIAIVFSLVCIVLGALAFLQDFDVADKLVRMGAPSQAAWGVALGLAVTLVWLYTEILRLLSYFQQR</sequence>
<feature type="transmembrane region" description="Helical" evidence="1">
    <location>
        <begin position="179"/>
        <end position="200"/>
    </location>
</feature>
<keyword evidence="3" id="KW-1185">Reference proteome</keyword>
<feature type="transmembrane region" description="Helical" evidence="1">
    <location>
        <begin position="112"/>
        <end position="134"/>
    </location>
</feature>
<feature type="transmembrane region" description="Helical" evidence="1">
    <location>
        <begin position="241"/>
        <end position="263"/>
    </location>
</feature>
<dbReference type="Proteomes" id="UP001205920">
    <property type="component" value="Unassembled WGS sequence"/>
</dbReference>
<feature type="transmembrane region" description="Helical" evidence="1">
    <location>
        <begin position="54"/>
        <end position="77"/>
    </location>
</feature>
<dbReference type="EMBL" id="JAEUWV010000003">
    <property type="protein sequence ID" value="MCO6394155.1"/>
    <property type="molecule type" value="Genomic_DNA"/>
</dbReference>
<evidence type="ECO:0000256" key="1">
    <source>
        <dbReference type="SAM" id="Phobius"/>
    </source>
</evidence>
<dbReference type="PIRSF" id="PIRSF009160">
    <property type="entry name" value="UCP009160"/>
    <property type="match status" value="1"/>
</dbReference>
<organism evidence="2 3">
    <name type="scientific">Corynebacterium lipophilum</name>
    <dbReference type="NCBI Taxonomy" id="2804918"/>
    <lineage>
        <taxon>Bacteria</taxon>
        <taxon>Bacillati</taxon>
        <taxon>Actinomycetota</taxon>
        <taxon>Actinomycetes</taxon>
        <taxon>Mycobacteriales</taxon>
        <taxon>Corynebacteriaceae</taxon>
        <taxon>Corynebacterium</taxon>
    </lineage>
</organism>
<dbReference type="RefSeq" id="WP_071573303.1">
    <property type="nucleotide sequence ID" value="NZ_JAEUWV010000003.1"/>
</dbReference>
<name>A0AAW5HT37_9CORY</name>
<evidence type="ECO:0000313" key="3">
    <source>
        <dbReference type="Proteomes" id="UP001205920"/>
    </source>
</evidence>
<accession>A0AAW5HT37</accession>
<dbReference type="AlphaFoldDB" id="A0AAW5HT37"/>
<comment type="caution">
    <text evidence="2">The sequence shown here is derived from an EMBL/GenBank/DDBJ whole genome shotgun (WGS) entry which is preliminary data.</text>
</comment>
<keyword evidence="1" id="KW-0812">Transmembrane</keyword>
<dbReference type="PANTHER" id="PTHR41282">
    <property type="entry name" value="CONSERVED TRANSMEMBRANE PROTEIN-RELATED"/>
    <property type="match status" value="1"/>
</dbReference>
<dbReference type="PANTHER" id="PTHR41282:SF1">
    <property type="entry name" value="CONSERVED TRANSMEMBRANE PROTEIN-RELATED"/>
    <property type="match status" value="1"/>
</dbReference>
<dbReference type="InterPro" id="IPR010539">
    <property type="entry name" value="BaxI_1-like"/>
</dbReference>
<keyword evidence="1" id="KW-1133">Transmembrane helix</keyword>
<protein>
    <submittedName>
        <fullName evidence="2">Bax inhibitor-1/YccA family protein</fullName>
    </submittedName>
</protein>
<proteinExistence type="predicted"/>
<gene>
    <name evidence="2" type="ORF">JMN37_04025</name>
</gene>
<feature type="transmembrane region" description="Helical" evidence="1">
    <location>
        <begin position="212"/>
        <end position="229"/>
    </location>
</feature>
<keyword evidence="1" id="KW-0472">Membrane</keyword>